<organism evidence="2 3">
    <name type="scientific">Rhodotorula taiwanensis</name>
    <dbReference type="NCBI Taxonomy" id="741276"/>
    <lineage>
        <taxon>Eukaryota</taxon>
        <taxon>Fungi</taxon>
        <taxon>Dikarya</taxon>
        <taxon>Basidiomycota</taxon>
        <taxon>Pucciniomycotina</taxon>
        <taxon>Microbotryomycetes</taxon>
        <taxon>Sporidiobolales</taxon>
        <taxon>Sporidiobolaceae</taxon>
        <taxon>Rhodotorula</taxon>
    </lineage>
</organism>
<gene>
    <name evidence="2" type="ORF">BMF94_3992</name>
</gene>
<dbReference type="Proteomes" id="UP000237144">
    <property type="component" value="Unassembled WGS sequence"/>
</dbReference>
<protein>
    <submittedName>
        <fullName evidence="2">Uncharacterized protein</fullName>
    </submittedName>
</protein>
<proteinExistence type="predicted"/>
<evidence type="ECO:0000313" key="2">
    <source>
        <dbReference type="EMBL" id="POY73006.1"/>
    </source>
</evidence>
<reference evidence="2 3" key="1">
    <citation type="journal article" date="2018" name="Front. Microbiol.">
        <title>Prospects for Fungal Bioremediation of Acidic Radioactive Waste Sites: Characterization and Genome Sequence of Rhodotorula taiwanensis MD1149.</title>
        <authorList>
            <person name="Tkavc R."/>
            <person name="Matrosova V.Y."/>
            <person name="Grichenko O.E."/>
            <person name="Gostincar C."/>
            <person name="Volpe R.P."/>
            <person name="Klimenkova P."/>
            <person name="Gaidamakova E.K."/>
            <person name="Zhou C.E."/>
            <person name="Stewart B.J."/>
            <person name="Lyman M.G."/>
            <person name="Malfatti S.A."/>
            <person name="Rubinfeld B."/>
            <person name="Courtot M."/>
            <person name="Singh J."/>
            <person name="Dalgard C.L."/>
            <person name="Hamilton T."/>
            <person name="Frey K.G."/>
            <person name="Gunde-Cimerman N."/>
            <person name="Dugan L."/>
            <person name="Daly M.J."/>
        </authorList>
    </citation>
    <scope>NUCLEOTIDE SEQUENCE [LARGE SCALE GENOMIC DNA]</scope>
    <source>
        <strain evidence="2 3">MD1149</strain>
    </source>
</reference>
<feature type="compositionally biased region" description="Pro residues" evidence="1">
    <location>
        <begin position="1"/>
        <end position="15"/>
    </location>
</feature>
<feature type="region of interest" description="Disordered" evidence="1">
    <location>
        <begin position="1"/>
        <end position="23"/>
    </location>
</feature>
<name>A0A2S5B8A4_9BASI</name>
<dbReference type="EMBL" id="PJQD01000043">
    <property type="protein sequence ID" value="POY73006.1"/>
    <property type="molecule type" value="Genomic_DNA"/>
</dbReference>
<evidence type="ECO:0000313" key="3">
    <source>
        <dbReference type="Proteomes" id="UP000237144"/>
    </source>
</evidence>
<sequence length="412" mass="46084">MSGPPPPPPPAPASPEPLKELHPGYDPVPVTKAVYECQNTVTLCGPTGQIQVMAAIVHFMTDGEPVWRWERDGQQHQVSGVHVRRHFSGLPTLAVLKSAAAQDYPNAPLSDLRAVWWYRLRLTTEEAPVLMTFPGIPEHFSHALADSLSKASATWRNHVGADDPLHIIRLPRMARSVASDANLYWHEPWISHHVHIRAVSQAYLPHIKLEYECAFVRKIAIPEIGKAILGEDEEARHGDQQGVGRFQIFGQPINIPISVDGLEYQFVHAVIHLAKALDVTDCGRVRESPSTDILCIELLRVWLIRDLVETYGDYTRLSEYSLFDVDAVARGAISSVAERQRLRTYLTRELSAAPTRGHLSGLFARKYCGGEMPRLMVPGISGDDYLPQVIRECLETLTWFVRKLSSLPAFSH</sequence>
<dbReference type="AlphaFoldDB" id="A0A2S5B8A4"/>
<keyword evidence="3" id="KW-1185">Reference proteome</keyword>
<comment type="caution">
    <text evidence="2">The sequence shown here is derived from an EMBL/GenBank/DDBJ whole genome shotgun (WGS) entry which is preliminary data.</text>
</comment>
<evidence type="ECO:0000256" key="1">
    <source>
        <dbReference type="SAM" id="MobiDB-lite"/>
    </source>
</evidence>
<accession>A0A2S5B8A4</accession>